<keyword evidence="5" id="KW-0676">Redox-active center</keyword>
<comment type="caution">
    <text evidence="7">The sequence shown here is derived from an EMBL/GenBank/DDBJ whole genome shotgun (WGS) entry which is preliminary data.</text>
</comment>
<sequence>MERYFDLVIVGAGPAGCTASLYASRAGLSTLLLDNGAPGGKLVKTYEIANYPGVGASSGVDLAMKMFEQATSFGAVYEYGDVIEITKDKVVKLFDGQEIQAKAVLIATGTKERLLNIPGEQENIGRGVSFCAVCDGAFFKDKDVVVIGGGNSALEESLYLTKFANVTIVIRRDVFRAEKNIQEQVESNDRIKIITKHIPKQILSENGKVCGIVLENVDTRETQTLSCSGIFPYIGQDPMTQSIQNLGICDDRGYVIVDKNMETSIKGIYAAGDVIQKDLRQVVTATNDGAIAAQHVFHELSK</sequence>
<dbReference type="PRINTS" id="PR00469">
    <property type="entry name" value="PNDRDTASEII"/>
</dbReference>
<reference evidence="7 8" key="1">
    <citation type="submission" date="2019-08" db="EMBL/GenBank/DDBJ databases">
        <title>In-depth cultivation of the pig gut microbiome towards novel bacterial diversity and tailored functional studies.</title>
        <authorList>
            <person name="Wylensek D."/>
            <person name="Hitch T.C.A."/>
            <person name="Clavel T."/>
        </authorList>
    </citation>
    <scope>NUCLEOTIDE SEQUENCE [LARGE SCALE GENOMIC DNA]</scope>
    <source>
        <strain evidence="7 8">LKV-178-WT-2G</strain>
    </source>
</reference>
<evidence type="ECO:0000256" key="5">
    <source>
        <dbReference type="ARBA" id="ARBA00023284"/>
    </source>
</evidence>
<keyword evidence="4" id="KW-1015">Disulfide bond</keyword>
<evidence type="ECO:0000313" key="8">
    <source>
        <dbReference type="Proteomes" id="UP000470082"/>
    </source>
</evidence>
<dbReference type="AlphaFoldDB" id="A0A7X2N1X0"/>
<dbReference type="EMBL" id="VUMM01000002">
    <property type="protein sequence ID" value="MSS00958.1"/>
    <property type="molecule type" value="Genomic_DNA"/>
</dbReference>
<dbReference type="InterPro" id="IPR036188">
    <property type="entry name" value="FAD/NAD-bd_sf"/>
</dbReference>
<feature type="domain" description="FAD/NAD(P)-binding" evidence="6">
    <location>
        <begin position="5"/>
        <end position="289"/>
    </location>
</feature>
<evidence type="ECO:0000313" key="7">
    <source>
        <dbReference type="EMBL" id="MSS00958.1"/>
    </source>
</evidence>
<keyword evidence="2" id="KW-0274">FAD</keyword>
<dbReference type="InterPro" id="IPR050097">
    <property type="entry name" value="Ferredoxin-NADP_redctase_2"/>
</dbReference>
<keyword evidence="8" id="KW-1185">Reference proteome</keyword>
<dbReference type="InterPro" id="IPR008255">
    <property type="entry name" value="Pyr_nucl-diS_OxRdtase_2_AS"/>
</dbReference>
<organism evidence="7 8">
    <name type="scientific">Floccifex porci</name>
    <dbReference type="NCBI Taxonomy" id="2606629"/>
    <lineage>
        <taxon>Bacteria</taxon>
        <taxon>Bacillati</taxon>
        <taxon>Bacillota</taxon>
        <taxon>Erysipelotrichia</taxon>
        <taxon>Erysipelotrichales</taxon>
        <taxon>Erysipelotrichaceae</taxon>
        <taxon>Floccifex</taxon>
    </lineage>
</organism>
<evidence type="ECO:0000256" key="1">
    <source>
        <dbReference type="ARBA" id="ARBA00022630"/>
    </source>
</evidence>
<evidence type="ECO:0000256" key="3">
    <source>
        <dbReference type="ARBA" id="ARBA00023002"/>
    </source>
</evidence>
<dbReference type="PRINTS" id="PR00368">
    <property type="entry name" value="FADPNR"/>
</dbReference>
<gene>
    <name evidence="7" type="ORF">FYJ50_02295</name>
</gene>
<proteinExistence type="predicted"/>
<dbReference type="PANTHER" id="PTHR48105">
    <property type="entry name" value="THIOREDOXIN REDUCTASE 1-RELATED-RELATED"/>
    <property type="match status" value="1"/>
</dbReference>
<name>A0A7X2N1X0_9FIRM</name>
<keyword evidence="1" id="KW-0285">Flavoprotein</keyword>
<dbReference type="Gene3D" id="3.50.50.60">
    <property type="entry name" value="FAD/NAD(P)-binding domain"/>
    <property type="match status" value="2"/>
</dbReference>
<accession>A0A7X2N1X0</accession>
<dbReference type="InterPro" id="IPR023753">
    <property type="entry name" value="FAD/NAD-binding_dom"/>
</dbReference>
<evidence type="ECO:0000259" key="6">
    <source>
        <dbReference type="Pfam" id="PF07992"/>
    </source>
</evidence>
<dbReference type="GO" id="GO:0016668">
    <property type="term" value="F:oxidoreductase activity, acting on a sulfur group of donors, NAD(P) as acceptor"/>
    <property type="evidence" value="ECO:0007669"/>
    <property type="project" value="UniProtKB-ARBA"/>
</dbReference>
<dbReference type="SUPFAM" id="SSF51905">
    <property type="entry name" value="FAD/NAD(P)-binding domain"/>
    <property type="match status" value="1"/>
</dbReference>
<keyword evidence="3" id="KW-0560">Oxidoreductase</keyword>
<dbReference type="RefSeq" id="WP_154459425.1">
    <property type="nucleotide sequence ID" value="NZ_VUMM01000002.1"/>
</dbReference>
<evidence type="ECO:0000256" key="4">
    <source>
        <dbReference type="ARBA" id="ARBA00023157"/>
    </source>
</evidence>
<dbReference type="Pfam" id="PF07992">
    <property type="entry name" value="Pyr_redox_2"/>
    <property type="match status" value="1"/>
</dbReference>
<protein>
    <submittedName>
        <fullName evidence="7">FAD-binding protein</fullName>
    </submittedName>
</protein>
<evidence type="ECO:0000256" key="2">
    <source>
        <dbReference type="ARBA" id="ARBA00022827"/>
    </source>
</evidence>
<dbReference type="PROSITE" id="PS00573">
    <property type="entry name" value="PYRIDINE_REDOX_2"/>
    <property type="match status" value="1"/>
</dbReference>
<dbReference type="Proteomes" id="UP000470082">
    <property type="component" value="Unassembled WGS sequence"/>
</dbReference>